<evidence type="ECO:0000313" key="1">
    <source>
        <dbReference type="EMBL" id="OQK15635.1"/>
    </source>
</evidence>
<dbReference type="InterPro" id="IPR015915">
    <property type="entry name" value="Kelch-typ_b-propeller"/>
</dbReference>
<dbReference type="Gene3D" id="2.120.10.80">
    <property type="entry name" value="Kelch-type beta propeller"/>
    <property type="match status" value="1"/>
</dbReference>
<gene>
    <name evidence="1" type="ORF">AU255_15540</name>
</gene>
<proteinExistence type="predicted"/>
<sequence length="229" mass="26703">MLNISKEDFLANKYRCYGEQNPDIMNSPFWNYMVKSRVSVWEACQQFAMDGERFNDAIWCFDRFGSSETTLADGRKILIGGEHEDFYDDDFCIYNDVTVFDGDNNFTIYGYPKHVFPPTDFHTATLVDNTIYIIGDLSYRSERSFTETPLYALDTLSFKIKGIKTQGDKPGWIHNHEAIYLEKENLIYLSGCLISYQRDDKEILAANTGDYYLDLSLMKWSRVKVNHHM</sequence>
<dbReference type="InterPro" id="IPR011043">
    <property type="entry name" value="Gal_Oxase/kelch_b-propeller"/>
</dbReference>
<dbReference type="OrthoDB" id="6692170at2"/>
<dbReference type="SUPFAM" id="SSF50965">
    <property type="entry name" value="Galactose oxidase, central domain"/>
    <property type="match status" value="1"/>
</dbReference>
<dbReference type="EMBL" id="LPUF01000003">
    <property type="protein sequence ID" value="OQK15635.1"/>
    <property type="molecule type" value="Genomic_DNA"/>
</dbReference>
<accession>A0A1V8M265</accession>
<keyword evidence="2" id="KW-1185">Reference proteome</keyword>
<reference evidence="1 2" key="1">
    <citation type="submission" date="2015-12" db="EMBL/GenBank/DDBJ databases">
        <authorList>
            <person name="Shamseldin A."/>
            <person name="Moawad H."/>
            <person name="Abd El-Rahim W.M."/>
            <person name="Sadowsky M.J."/>
        </authorList>
    </citation>
    <scope>NUCLEOTIDE SEQUENCE [LARGE SCALE GENOMIC DNA]</scope>
    <source>
        <strain evidence="1 2">WF1</strain>
    </source>
</reference>
<organism evidence="1 2">
    <name type="scientific">Methyloprofundus sedimenti</name>
    <dbReference type="NCBI Taxonomy" id="1420851"/>
    <lineage>
        <taxon>Bacteria</taxon>
        <taxon>Pseudomonadati</taxon>
        <taxon>Pseudomonadota</taxon>
        <taxon>Gammaproteobacteria</taxon>
        <taxon>Methylococcales</taxon>
        <taxon>Methylococcaceae</taxon>
        <taxon>Methyloprofundus</taxon>
    </lineage>
</organism>
<evidence type="ECO:0000313" key="2">
    <source>
        <dbReference type="Proteomes" id="UP000191980"/>
    </source>
</evidence>
<dbReference type="STRING" id="1420851.AU255_15540"/>
<dbReference type="RefSeq" id="WP_080523870.1">
    <property type="nucleotide sequence ID" value="NZ_LPUF01000003.1"/>
</dbReference>
<dbReference type="Proteomes" id="UP000191980">
    <property type="component" value="Unassembled WGS sequence"/>
</dbReference>
<comment type="caution">
    <text evidence="1">The sequence shown here is derived from an EMBL/GenBank/DDBJ whole genome shotgun (WGS) entry which is preliminary data.</text>
</comment>
<name>A0A1V8M265_9GAMM</name>
<protein>
    <submittedName>
        <fullName evidence="1">Uncharacterized protein</fullName>
    </submittedName>
</protein>
<dbReference type="AlphaFoldDB" id="A0A1V8M265"/>